<keyword evidence="3" id="KW-1185">Reference proteome</keyword>
<dbReference type="OrthoDB" id="5140768at2759"/>
<feature type="region of interest" description="Disordered" evidence="1">
    <location>
        <begin position="55"/>
        <end position="85"/>
    </location>
</feature>
<dbReference type="EMBL" id="CABFNO020001553">
    <property type="protein sequence ID" value="CAH0000191.1"/>
    <property type="molecule type" value="Genomic_DNA"/>
</dbReference>
<sequence>MSTVPTSLTMYSTETPPEITPENPSESFPTDRDTTNNETVSMLALHPYAHTPAPSALGMPSISSAGVDTPSSGSLDLPPDASDIGSQQASARMSEIVNTLSTANTSSETELSVPQVEEDIGLEDPDEAAADLLAPAGPVHEHAHLPMHGFLVRRDDPFVALIHPGNTRAYIDQSKQEMAERIEMMMTPFLGRDGL</sequence>
<comment type="caution">
    <text evidence="2">The sequence shown here is derived from an EMBL/GenBank/DDBJ whole genome shotgun (WGS) entry which is preliminary data.</text>
</comment>
<evidence type="ECO:0000313" key="3">
    <source>
        <dbReference type="Proteomes" id="UP000754883"/>
    </source>
</evidence>
<feature type="compositionally biased region" description="Polar residues" evidence="1">
    <location>
        <begin position="1"/>
        <end position="11"/>
    </location>
</feature>
<feature type="compositionally biased region" description="Low complexity" evidence="1">
    <location>
        <begin position="12"/>
        <end position="27"/>
    </location>
</feature>
<reference evidence="2" key="1">
    <citation type="submission" date="2021-10" db="EMBL/GenBank/DDBJ databases">
        <authorList>
            <person name="Piombo E."/>
        </authorList>
    </citation>
    <scope>NUCLEOTIDE SEQUENCE</scope>
</reference>
<evidence type="ECO:0000256" key="1">
    <source>
        <dbReference type="SAM" id="MobiDB-lite"/>
    </source>
</evidence>
<feature type="region of interest" description="Disordered" evidence="1">
    <location>
        <begin position="1"/>
        <end position="37"/>
    </location>
</feature>
<name>A0A9N9URU5_9HYPO</name>
<protein>
    <submittedName>
        <fullName evidence="2">Uncharacterized protein</fullName>
    </submittedName>
</protein>
<gene>
    <name evidence="2" type="ORF">CBYS24578_00003016</name>
</gene>
<accession>A0A9N9URU5</accession>
<organism evidence="2 3">
    <name type="scientific">Clonostachys byssicola</name>
    <dbReference type="NCBI Taxonomy" id="160290"/>
    <lineage>
        <taxon>Eukaryota</taxon>
        <taxon>Fungi</taxon>
        <taxon>Dikarya</taxon>
        <taxon>Ascomycota</taxon>
        <taxon>Pezizomycotina</taxon>
        <taxon>Sordariomycetes</taxon>
        <taxon>Hypocreomycetidae</taxon>
        <taxon>Hypocreales</taxon>
        <taxon>Bionectriaceae</taxon>
        <taxon>Clonostachys</taxon>
    </lineage>
</organism>
<dbReference type="AlphaFoldDB" id="A0A9N9URU5"/>
<dbReference type="Proteomes" id="UP000754883">
    <property type="component" value="Unassembled WGS sequence"/>
</dbReference>
<proteinExistence type="predicted"/>
<evidence type="ECO:0000313" key="2">
    <source>
        <dbReference type="EMBL" id="CAH0000191.1"/>
    </source>
</evidence>
<feature type="compositionally biased region" description="Polar residues" evidence="1">
    <location>
        <begin position="61"/>
        <end position="74"/>
    </location>
</feature>